<keyword evidence="2" id="KW-1185">Reference proteome</keyword>
<name>A0AA40G810_9HYME</name>
<comment type="caution">
    <text evidence="1">The sequence shown here is derived from an EMBL/GenBank/DDBJ whole genome shotgun (WGS) entry which is preliminary data.</text>
</comment>
<dbReference type="AlphaFoldDB" id="A0AA40G810"/>
<evidence type="ECO:0000313" key="1">
    <source>
        <dbReference type="EMBL" id="KAK1132686.1"/>
    </source>
</evidence>
<accession>A0AA40G810</accession>
<evidence type="ECO:0000313" key="2">
    <source>
        <dbReference type="Proteomes" id="UP001177670"/>
    </source>
</evidence>
<dbReference type="EMBL" id="JAHYIQ010000004">
    <property type="protein sequence ID" value="KAK1132686.1"/>
    <property type="molecule type" value="Genomic_DNA"/>
</dbReference>
<protein>
    <submittedName>
        <fullName evidence="1">Uncharacterized protein</fullName>
    </submittedName>
</protein>
<organism evidence="1 2">
    <name type="scientific">Melipona bicolor</name>
    <dbReference type="NCBI Taxonomy" id="60889"/>
    <lineage>
        <taxon>Eukaryota</taxon>
        <taxon>Metazoa</taxon>
        <taxon>Ecdysozoa</taxon>
        <taxon>Arthropoda</taxon>
        <taxon>Hexapoda</taxon>
        <taxon>Insecta</taxon>
        <taxon>Pterygota</taxon>
        <taxon>Neoptera</taxon>
        <taxon>Endopterygota</taxon>
        <taxon>Hymenoptera</taxon>
        <taxon>Apocrita</taxon>
        <taxon>Aculeata</taxon>
        <taxon>Apoidea</taxon>
        <taxon>Anthophila</taxon>
        <taxon>Apidae</taxon>
        <taxon>Melipona</taxon>
    </lineage>
</organism>
<proteinExistence type="predicted"/>
<gene>
    <name evidence="1" type="ORF">K0M31_014071</name>
</gene>
<sequence>MSLIAECQKAAEIPVGYGSLSEARDPAVRAAPHLSMAATRGHQDLRVFALICTEAGLASPREFLHVRSKGFSFLKESLDDVLDPKFSVFGENYH</sequence>
<reference evidence="1" key="1">
    <citation type="submission" date="2021-10" db="EMBL/GenBank/DDBJ databases">
        <title>Melipona bicolor Genome sequencing and assembly.</title>
        <authorList>
            <person name="Araujo N.S."/>
            <person name="Arias M.C."/>
        </authorList>
    </citation>
    <scope>NUCLEOTIDE SEQUENCE</scope>
    <source>
        <strain evidence="1">USP_2M_L1-L4_2017</strain>
        <tissue evidence="1">Whole body</tissue>
    </source>
</reference>
<dbReference type="Proteomes" id="UP001177670">
    <property type="component" value="Unassembled WGS sequence"/>
</dbReference>